<proteinExistence type="predicted"/>
<gene>
    <name evidence="1" type="ORF">Tfont_00442</name>
</gene>
<protein>
    <submittedName>
        <fullName evidence="1">Uncharacterized protein</fullName>
    </submittedName>
</protein>
<reference evidence="1 2" key="1">
    <citation type="submission" date="2019-07" db="EMBL/GenBank/DDBJ databases">
        <title>Tepidimonas fonticaldi AT-A2 draft genome.</title>
        <authorList>
            <person name="Da Costa M.S."/>
            <person name="Froufe H.J.C."/>
            <person name="Egas C."/>
            <person name="Albuquerque L."/>
        </authorList>
    </citation>
    <scope>NUCLEOTIDE SEQUENCE [LARGE SCALE GENOMIC DNA]</scope>
    <source>
        <strain evidence="1 2">AT-A2</strain>
    </source>
</reference>
<dbReference type="AlphaFoldDB" id="A0A554XPQ4"/>
<evidence type="ECO:0000313" key="1">
    <source>
        <dbReference type="EMBL" id="TSE37790.1"/>
    </source>
</evidence>
<name>A0A554XPQ4_9BURK</name>
<dbReference type="Proteomes" id="UP000316388">
    <property type="component" value="Unassembled WGS sequence"/>
</dbReference>
<evidence type="ECO:0000313" key="2">
    <source>
        <dbReference type="Proteomes" id="UP000316388"/>
    </source>
</evidence>
<sequence length="48" mass="5461">MTTTPEPIAPPTPLERFLSTLHIVHREGAHRRLDLPAEWLPPALKIKI</sequence>
<dbReference type="RefSeq" id="WP_185974450.1">
    <property type="nucleotide sequence ID" value="NZ_VJOO01000003.1"/>
</dbReference>
<accession>A0A554XPQ4</accession>
<comment type="caution">
    <text evidence="1">The sequence shown here is derived from an EMBL/GenBank/DDBJ whole genome shotgun (WGS) entry which is preliminary data.</text>
</comment>
<organism evidence="1 2">
    <name type="scientific">Tepidimonas fonticaldi</name>
    <dbReference type="NCBI Taxonomy" id="1101373"/>
    <lineage>
        <taxon>Bacteria</taxon>
        <taxon>Pseudomonadati</taxon>
        <taxon>Pseudomonadota</taxon>
        <taxon>Betaproteobacteria</taxon>
        <taxon>Burkholderiales</taxon>
        <taxon>Tepidimonas</taxon>
    </lineage>
</organism>
<dbReference type="EMBL" id="VJOO01000003">
    <property type="protein sequence ID" value="TSE37790.1"/>
    <property type="molecule type" value="Genomic_DNA"/>
</dbReference>